<keyword evidence="4" id="KW-0813">Transport</keyword>
<evidence type="ECO:0000256" key="6">
    <source>
        <dbReference type="ARBA" id="ARBA00023055"/>
    </source>
</evidence>
<dbReference type="SMART" id="SM00737">
    <property type="entry name" value="ML"/>
    <property type="match status" value="1"/>
</dbReference>
<feature type="domain" description="MD-2-related lipid-recognition" evidence="8">
    <location>
        <begin position="27"/>
        <end position="142"/>
    </location>
</feature>
<evidence type="ECO:0000259" key="8">
    <source>
        <dbReference type="SMART" id="SM00737"/>
    </source>
</evidence>
<name>A0AAU9STK2_THLAR</name>
<comment type="subunit">
    <text evidence="3">Monomer.</text>
</comment>
<reference evidence="9 10" key="1">
    <citation type="submission" date="2022-03" db="EMBL/GenBank/DDBJ databases">
        <authorList>
            <person name="Nunn A."/>
            <person name="Chopra R."/>
            <person name="Nunn A."/>
            <person name="Contreras Garrido A."/>
        </authorList>
    </citation>
    <scope>NUCLEOTIDE SEQUENCE [LARGE SCALE GENOMIC DNA]</scope>
</reference>
<dbReference type="PANTHER" id="PTHR11306:SF0">
    <property type="entry name" value="PHOSPHATIDYLGLYCEROL_PHOSPHATIDYLINOSITOL TRANSFER PROTEIN"/>
    <property type="match status" value="1"/>
</dbReference>
<organism evidence="9 10">
    <name type="scientific">Thlaspi arvense</name>
    <name type="common">Field penny-cress</name>
    <dbReference type="NCBI Taxonomy" id="13288"/>
    <lineage>
        <taxon>Eukaryota</taxon>
        <taxon>Viridiplantae</taxon>
        <taxon>Streptophyta</taxon>
        <taxon>Embryophyta</taxon>
        <taxon>Tracheophyta</taxon>
        <taxon>Spermatophyta</taxon>
        <taxon>Magnoliopsida</taxon>
        <taxon>eudicotyledons</taxon>
        <taxon>Gunneridae</taxon>
        <taxon>Pentapetalae</taxon>
        <taxon>rosids</taxon>
        <taxon>malvids</taxon>
        <taxon>Brassicales</taxon>
        <taxon>Brassicaceae</taxon>
        <taxon>Thlaspideae</taxon>
        <taxon>Thlaspi</taxon>
    </lineage>
</organism>
<dbReference type="InterPro" id="IPR033917">
    <property type="entry name" value="ML_PG-PI_TP"/>
</dbReference>
<dbReference type="InterPro" id="IPR003172">
    <property type="entry name" value="ML_dom"/>
</dbReference>
<dbReference type="Proteomes" id="UP000836841">
    <property type="component" value="Chromosome 6"/>
</dbReference>
<gene>
    <name evidence="9" type="ORF">TAV2_LOCUS20407</name>
</gene>
<dbReference type="InterPro" id="IPR039670">
    <property type="entry name" value="NPC2-like"/>
</dbReference>
<protein>
    <recommendedName>
        <fullName evidence="8">MD-2-related lipid-recognition domain-containing protein</fullName>
    </recommendedName>
</protein>
<sequence>MKSRIAILPLAVSLLLFVSTTIRATDIQYCEENEEYEVKVKEVDISPNPIARGEPATFSISANTGRGISGGKLVIEVSYFGWHIHSETHDLCTETTCPVETGDFLVAHSQLLPGYTPPGSYSLQMKMLDARKKELTCIRFSIDIGSRPSVADI</sequence>
<dbReference type="Gene3D" id="2.60.40.770">
    <property type="match status" value="1"/>
</dbReference>
<evidence type="ECO:0000256" key="1">
    <source>
        <dbReference type="ARBA" id="ARBA00002053"/>
    </source>
</evidence>
<keyword evidence="10" id="KW-1185">Reference proteome</keyword>
<keyword evidence="6" id="KW-0445">Lipid transport</keyword>
<evidence type="ECO:0000256" key="5">
    <source>
        <dbReference type="ARBA" id="ARBA00022729"/>
    </source>
</evidence>
<evidence type="ECO:0000313" key="9">
    <source>
        <dbReference type="EMBL" id="CAH2073852.1"/>
    </source>
</evidence>
<feature type="signal peptide" evidence="7">
    <location>
        <begin position="1"/>
        <end position="24"/>
    </location>
</feature>
<dbReference type="AlphaFoldDB" id="A0AAU9STK2"/>
<comment type="function">
    <text evidence="1">Catalyzes the intermembrane transfer of phosphatidylglycerol and phosphatidylinositol.</text>
</comment>
<evidence type="ECO:0000313" key="10">
    <source>
        <dbReference type="Proteomes" id="UP000836841"/>
    </source>
</evidence>
<dbReference type="EMBL" id="OU466862">
    <property type="protein sequence ID" value="CAH2073852.1"/>
    <property type="molecule type" value="Genomic_DNA"/>
</dbReference>
<dbReference type="Pfam" id="PF02221">
    <property type="entry name" value="E1_DerP2_DerF2"/>
    <property type="match status" value="1"/>
</dbReference>
<dbReference type="CDD" id="cd00917">
    <property type="entry name" value="PG-PI_TP"/>
    <property type="match status" value="1"/>
</dbReference>
<dbReference type="InterPro" id="IPR014756">
    <property type="entry name" value="Ig_E-set"/>
</dbReference>
<evidence type="ECO:0000256" key="4">
    <source>
        <dbReference type="ARBA" id="ARBA00022448"/>
    </source>
</evidence>
<proteinExistence type="inferred from homology"/>
<evidence type="ECO:0000256" key="3">
    <source>
        <dbReference type="ARBA" id="ARBA00011245"/>
    </source>
</evidence>
<accession>A0AAU9STK2</accession>
<dbReference type="GO" id="GO:0032366">
    <property type="term" value="P:intracellular sterol transport"/>
    <property type="evidence" value="ECO:0007669"/>
    <property type="project" value="InterPro"/>
</dbReference>
<evidence type="ECO:0000256" key="2">
    <source>
        <dbReference type="ARBA" id="ARBA00006370"/>
    </source>
</evidence>
<evidence type="ECO:0000256" key="7">
    <source>
        <dbReference type="SAM" id="SignalP"/>
    </source>
</evidence>
<dbReference type="FunFam" id="2.60.40.770:FF:000002">
    <property type="entry name" value="putative phosphatidylglycerol/phosphatidylinositol transfer protein DDB_G0282179"/>
    <property type="match status" value="1"/>
</dbReference>
<dbReference type="PANTHER" id="PTHR11306">
    <property type="entry name" value="NIEMANN PICK TYPE C2 PROTEIN NPC2-RELATED"/>
    <property type="match status" value="1"/>
</dbReference>
<keyword evidence="5 7" id="KW-0732">Signal</keyword>
<dbReference type="GO" id="GO:0032934">
    <property type="term" value="F:sterol binding"/>
    <property type="evidence" value="ECO:0007669"/>
    <property type="project" value="InterPro"/>
</dbReference>
<comment type="similarity">
    <text evidence="2">Belongs to the NPC2 family.</text>
</comment>
<feature type="chain" id="PRO_5043549703" description="MD-2-related lipid-recognition domain-containing protein" evidence="7">
    <location>
        <begin position="25"/>
        <end position="153"/>
    </location>
</feature>
<dbReference type="SUPFAM" id="SSF81296">
    <property type="entry name" value="E set domains"/>
    <property type="match status" value="1"/>
</dbReference>